<protein>
    <submittedName>
        <fullName evidence="1">Uncharacterized protein</fullName>
    </submittedName>
</protein>
<gene>
    <name evidence="1" type="ORF">IC227_05035</name>
</gene>
<dbReference type="AlphaFoldDB" id="A0A931AY17"/>
<dbReference type="EMBL" id="JADAKE010000014">
    <property type="protein sequence ID" value="MBF8807829.1"/>
    <property type="molecule type" value="Genomic_DNA"/>
</dbReference>
<comment type="caution">
    <text evidence="1">The sequence shown here is derived from an EMBL/GenBank/DDBJ whole genome shotgun (WGS) entry which is preliminary data.</text>
</comment>
<sequence>MKLTSEYLNISPDFSEVIEFSINNIYYGDGVVPLFSFNDSIGKIKCLSDLELKKTEGVLKKYLIKNKKMKHFSHYKDKVREFIEVQNEKHVRHTASKIFQEKFGVTEKSFRFNRSLMEITGITVQKKEQKANWKSIFSKKNFL</sequence>
<evidence type="ECO:0000313" key="1">
    <source>
        <dbReference type="EMBL" id="MBF8807829.1"/>
    </source>
</evidence>
<proteinExistence type="predicted"/>
<keyword evidence="2" id="KW-1185">Reference proteome</keyword>
<evidence type="ECO:0000313" key="2">
    <source>
        <dbReference type="Proteomes" id="UP000637757"/>
    </source>
</evidence>
<accession>A0A931AY17</accession>
<organism evidence="1 2">
    <name type="scientific">Enterococcus lacertideformus</name>
    <dbReference type="NCBI Taxonomy" id="2771493"/>
    <lineage>
        <taxon>Bacteria</taxon>
        <taxon>Bacillati</taxon>
        <taxon>Bacillota</taxon>
        <taxon>Bacilli</taxon>
        <taxon>Lactobacillales</taxon>
        <taxon>Enterococcaceae</taxon>
        <taxon>Enterococcus</taxon>
    </lineage>
</organism>
<dbReference type="Proteomes" id="UP000637757">
    <property type="component" value="Unassembled WGS sequence"/>
</dbReference>
<reference evidence="1" key="1">
    <citation type="submission" date="2020-09" db="EMBL/GenBank/DDBJ databases">
        <title>Genomic insights into the novelty and pathogenicity of a unique biofilm-forming Enterococcus sp. bacteria (Enterococcus lacertideformus) identified in reptiles.</title>
        <authorList>
            <person name="Agius J.E."/>
            <person name="Phalen D.N."/>
            <person name="Rose K."/>
            <person name="Eden J.-S."/>
        </authorList>
    </citation>
    <scope>NUCLEOTIDE SEQUENCE</scope>
    <source>
        <strain evidence="1">PHRS 0518</strain>
    </source>
</reference>
<name>A0A931AY17_9ENTE</name>